<evidence type="ECO:0000259" key="10">
    <source>
        <dbReference type="PROSITE" id="PS50004"/>
    </source>
</evidence>
<keyword evidence="8" id="KW-1015">Disulfide bond</keyword>
<dbReference type="PROSITE" id="PS50004">
    <property type="entry name" value="C2"/>
    <property type="match status" value="1"/>
</dbReference>
<dbReference type="STRING" id="8496.A0A151NWE1"/>
<keyword evidence="6" id="KW-0204">Cytolysis</keyword>
<dbReference type="PANTHER" id="PTHR46096:SF3">
    <property type="entry name" value="PERFORIN-1"/>
    <property type="match status" value="1"/>
</dbReference>
<keyword evidence="5" id="KW-0732">Signal</keyword>
<dbReference type="PANTHER" id="PTHR46096">
    <property type="entry name" value="PERFORIN-1"/>
    <property type="match status" value="1"/>
</dbReference>
<dbReference type="GO" id="GO:0001771">
    <property type="term" value="P:immunological synapse formation"/>
    <property type="evidence" value="ECO:0007669"/>
    <property type="project" value="TreeGrafter"/>
</dbReference>
<dbReference type="GO" id="GO:0051607">
    <property type="term" value="P:defense response to virus"/>
    <property type="evidence" value="ECO:0007669"/>
    <property type="project" value="TreeGrafter"/>
</dbReference>
<evidence type="ECO:0000256" key="6">
    <source>
        <dbReference type="ARBA" id="ARBA00022852"/>
    </source>
</evidence>
<dbReference type="GO" id="GO:0005576">
    <property type="term" value="C:extracellular region"/>
    <property type="evidence" value="ECO:0007669"/>
    <property type="project" value="UniProtKB-SubCell"/>
</dbReference>
<dbReference type="InterPro" id="IPR020864">
    <property type="entry name" value="MACPF"/>
</dbReference>
<evidence type="ECO:0000259" key="11">
    <source>
        <dbReference type="PROSITE" id="PS51412"/>
    </source>
</evidence>
<comment type="similarity">
    <text evidence="3">Belongs to the complement C6/C7/C8/C9 family.</text>
</comment>
<dbReference type="InterPro" id="IPR000008">
    <property type="entry name" value="C2_dom"/>
</dbReference>
<dbReference type="InterPro" id="IPR020863">
    <property type="entry name" value="MACPF_CS"/>
</dbReference>
<comment type="caution">
    <text evidence="12">The sequence shown here is derived from an EMBL/GenBank/DDBJ whole genome shotgun (WGS) entry which is preliminary data.</text>
</comment>
<dbReference type="GO" id="GO:0016020">
    <property type="term" value="C:membrane"/>
    <property type="evidence" value="ECO:0007669"/>
    <property type="project" value="UniProtKB-SubCell"/>
</dbReference>
<organism evidence="12 13">
    <name type="scientific">Alligator mississippiensis</name>
    <name type="common">American alligator</name>
    <dbReference type="NCBI Taxonomy" id="8496"/>
    <lineage>
        <taxon>Eukaryota</taxon>
        <taxon>Metazoa</taxon>
        <taxon>Chordata</taxon>
        <taxon>Craniata</taxon>
        <taxon>Vertebrata</taxon>
        <taxon>Euteleostomi</taxon>
        <taxon>Archelosauria</taxon>
        <taxon>Archosauria</taxon>
        <taxon>Crocodylia</taxon>
        <taxon>Alligatoridae</taxon>
        <taxon>Alligatorinae</taxon>
        <taxon>Alligator</taxon>
    </lineage>
</organism>
<keyword evidence="13" id="KW-1185">Reference proteome</keyword>
<evidence type="ECO:0000256" key="7">
    <source>
        <dbReference type="ARBA" id="ARBA00023136"/>
    </source>
</evidence>
<protein>
    <submittedName>
        <fullName evidence="12">Perforin-1</fullName>
    </submittedName>
</protein>
<evidence type="ECO:0000256" key="8">
    <source>
        <dbReference type="ARBA" id="ARBA00023157"/>
    </source>
</evidence>
<name>A0A151NWE1_ALLMI</name>
<sequence>MTAPHCHQATEEECEEHTAFVPGHGLVGEGFDITTLARKGAYVVDVGRWERPDGTCTLCSNTLQDRDLQRLPLAMADWRIQVSCKSMVASSLRRSAVEVANEASTAVENDWRVGLEVDVPSKGSAQVAVAGSHSKMAEFSAAKAQEDKYSFATHEVSCQYYRFRIAHQPPLSPHFTRAVRDLPRDYTPASHFEYHNFIATYGTHYLTSVHVGGRIRDITAIRTCQTALDGLTADEVKDCLEVEAAVSTGTGTAKVEAASKMCEEQRQKENLKTSFHEAYKERHTEIIGGHDHIDLLFSNGQDASAYTSWLEGVKANPGLLSYTLAPLHVLVKKKDPRRKALQRAVSKYIHGRALWRNCTQPCPPGTQRSVRDPCSCVCPGDDVANTMCCSKKRGLGKLEVTIKRGQGLWGDHFSRTDAYVKVFYLEKLLQTSTVNNNDNPTWNIRLDFGAVTVTAASKLRVQVWDEDNGWDDDLLGTCDELVVAGASRQKTCYLKHGKLEYQYQLQCGPSLGGDKCQDYVPQPPDVAVNWTGIGQTLGGKHGDESKRGGAGRDLQGPRLVQPLV</sequence>
<evidence type="ECO:0000256" key="5">
    <source>
        <dbReference type="ARBA" id="ARBA00022729"/>
    </source>
</evidence>
<dbReference type="eggNOG" id="ENOG502RQWS">
    <property type="taxonomic scope" value="Eukaryota"/>
</dbReference>
<comment type="subcellular location">
    <subcellularLocation>
        <location evidence="1">Membrane</location>
    </subcellularLocation>
    <subcellularLocation>
        <location evidence="2">Secreted</location>
    </subcellularLocation>
</comment>
<dbReference type="Proteomes" id="UP000050525">
    <property type="component" value="Unassembled WGS sequence"/>
</dbReference>
<dbReference type="SUPFAM" id="SSF49562">
    <property type="entry name" value="C2 domain (Calcium/lipid-binding domain, CaLB)"/>
    <property type="match status" value="1"/>
</dbReference>
<dbReference type="InterPro" id="IPR035892">
    <property type="entry name" value="C2_domain_sf"/>
</dbReference>
<dbReference type="PROSITE" id="PS00279">
    <property type="entry name" value="MACPF_1"/>
    <property type="match status" value="1"/>
</dbReference>
<dbReference type="Gene3D" id="2.60.40.150">
    <property type="entry name" value="C2 domain"/>
    <property type="match status" value="1"/>
</dbReference>
<accession>A0A151NWE1</accession>
<dbReference type="Pfam" id="PF00168">
    <property type="entry name" value="C2"/>
    <property type="match status" value="1"/>
</dbReference>
<dbReference type="PROSITE" id="PS51412">
    <property type="entry name" value="MACPF_2"/>
    <property type="match status" value="1"/>
</dbReference>
<dbReference type="GO" id="GO:0001913">
    <property type="term" value="P:T cell mediated cytotoxicity"/>
    <property type="evidence" value="ECO:0007669"/>
    <property type="project" value="TreeGrafter"/>
</dbReference>
<dbReference type="SMART" id="SM00457">
    <property type="entry name" value="MACPF"/>
    <property type="match status" value="1"/>
</dbReference>
<keyword evidence="4" id="KW-0964">Secreted</keyword>
<reference evidence="12 13" key="1">
    <citation type="journal article" date="2012" name="Genome Biol.">
        <title>Sequencing three crocodilian genomes to illuminate the evolution of archosaurs and amniotes.</title>
        <authorList>
            <person name="St John J.A."/>
            <person name="Braun E.L."/>
            <person name="Isberg S.R."/>
            <person name="Miles L.G."/>
            <person name="Chong A.Y."/>
            <person name="Gongora J."/>
            <person name="Dalzell P."/>
            <person name="Moran C."/>
            <person name="Bed'hom B."/>
            <person name="Abzhanov A."/>
            <person name="Burgess S.C."/>
            <person name="Cooksey A.M."/>
            <person name="Castoe T.A."/>
            <person name="Crawford N.G."/>
            <person name="Densmore L.D."/>
            <person name="Drew J.C."/>
            <person name="Edwards S.V."/>
            <person name="Faircloth B.C."/>
            <person name="Fujita M.K."/>
            <person name="Greenwold M.J."/>
            <person name="Hoffmann F.G."/>
            <person name="Howard J.M."/>
            <person name="Iguchi T."/>
            <person name="Janes D.E."/>
            <person name="Khan S.Y."/>
            <person name="Kohno S."/>
            <person name="de Koning A.J."/>
            <person name="Lance S.L."/>
            <person name="McCarthy F.M."/>
            <person name="McCormack J.E."/>
            <person name="Merchant M.E."/>
            <person name="Peterson D.G."/>
            <person name="Pollock D.D."/>
            <person name="Pourmand N."/>
            <person name="Raney B.J."/>
            <person name="Roessler K.A."/>
            <person name="Sanford J.R."/>
            <person name="Sawyer R.H."/>
            <person name="Schmidt C.J."/>
            <person name="Triplett E.W."/>
            <person name="Tuberville T.D."/>
            <person name="Venegas-Anaya M."/>
            <person name="Howard J.T."/>
            <person name="Jarvis E.D."/>
            <person name="Guillette L.J.Jr."/>
            <person name="Glenn T.C."/>
            <person name="Green R.E."/>
            <person name="Ray D.A."/>
        </authorList>
    </citation>
    <scope>NUCLEOTIDE SEQUENCE [LARGE SCALE GENOMIC DNA]</scope>
    <source>
        <strain evidence="12">KSC_2009_1</strain>
    </source>
</reference>
<evidence type="ECO:0000256" key="3">
    <source>
        <dbReference type="ARBA" id="ARBA00009214"/>
    </source>
</evidence>
<evidence type="ECO:0000256" key="9">
    <source>
        <dbReference type="SAM" id="MobiDB-lite"/>
    </source>
</evidence>
<evidence type="ECO:0000256" key="4">
    <source>
        <dbReference type="ARBA" id="ARBA00022525"/>
    </source>
</evidence>
<dbReference type="Pfam" id="PF01823">
    <property type="entry name" value="MACPF"/>
    <property type="match status" value="1"/>
</dbReference>
<evidence type="ECO:0000256" key="1">
    <source>
        <dbReference type="ARBA" id="ARBA00004370"/>
    </source>
</evidence>
<dbReference type="AlphaFoldDB" id="A0A151NWE1"/>
<dbReference type="EMBL" id="AKHW03001720">
    <property type="protein sequence ID" value="KYO41043.1"/>
    <property type="molecule type" value="Genomic_DNA"/>
</dbReference>
<dbReference type="SMART" id="SM00239">
    <property type="entry name" value="C2"/>
    <property type="match status" value="1"/>
</dbReference>
<proteinExistence type="inferred from homology"/>
<evidence type="ECO:0000313" key="13">
    <source>
        <dbReference type="Proteomes" id="UP000050525"/>
    </source>
</evidence>
<dbReference type="InterPro" id="IPR052784">
    <property type="entry name" value="Perforin-1_pore-forming"/>
</dbReference>
<dbReference type="GO" id="GO:0022829">
    <property type="term" value="F:wide pore channel activity"/>
    <property type="evidence" value="ECO:0007669"/>
    <property type="project" value="TreeGrafter"/>
</dbReference>
<feature type="domain" description="MACPF" evidence="11">
    <location>
        <begin position="10"/>
        <end position="356"/>
    </location>
</feature>
<feature type="region of interest" description="Disordered" evidence="9">
    <location>
        <begin position="533"/>
        <end position="564"/>
    </location>
</feature>
<gene>
    <name evidence="12" type="primary">PRF1L</name>
    <name evidence="12" type="ORF">Y1Q_0018520</name>
</gene>
<keyword evidence="7" id="KW-0472">Membrane</keyword>
<feature type="domain" description="C2" evidence="10">
    <location>
        <begin position="379"/>
        <end position="496"/>
    </location>
</feature>
<evidence type="ECO:0000313" key="12">
    <source>
        <dbReference type="EMBL" id="KYO41043.1"/>
    </source>
</evidence>
<evidence type="ECO:0000256" key="2">
    <source>
        <dbReference type="ARBA" id="ARBA00004613"/>
    </source>
</evidence>
<dbReference type="GO" id="GO:0031640">
    <property type="term" value="P:killing of cells of another organism"/>
    <property type="evidence" value="ECO:0007669"/>
    <property type="project" value="UniProtKB-KW"/>
</dbReference>